<protein>
    <submittedName>
        <fullName evidence="1">Uncharacterized protein</fullName>
    </submittedName>
</protein>
<proteinExistence type="predicted"/>
<evidence type="ECO:0000313" key="1">
    <source>
        <dbReference type="EMBL" id="GAA3634560.1"/>
    </source>
</evidence>
<sequence length="80" mass="8629">MSFSTPVAPVFDDSQGTLFDVPVHAEPDAIEARTAIVGGFVDTDERRVAPPRVPGVVRICELCGEPEGSIYSHPWCVYPA</sequence>
<comment type="caution">
    <text evidence="1">The sequence shown here is derived from an EMBL/GenBank/DDBJ whole genome shotgun (WGS) entry which is preliminary data.</text>
</comment>
<organism evidence="1 2">
    <name type="scientific">Microlunatus ginsengisoli</name>
    <dbReference type="NCBI Taxonomy" id="363863"/>
    <lineage>
        <taxon>Bacteria</taxon>
        <taxon>Bacillati</taxon>
        <taxon>Actinomycetota</taxon>
        <taxon>Actinomycetes</taxon>
        <taxon>Propionibacteriales</taxon>
        <taxon>Propionibacteriaceae</taxon>
        <taxon>Microlunatus</taxon>
    </lineage>
</organism>
<reference evidence="2" key="1">
    <citation type="journal article" date="2019" name="Int. J. Syst. Evol. Microbiol.">
        <title>The Global Catalogue of Microorganisms (GCM) 10K type strain sequencing project: providing services to taxonomists for standard genome sequencing and annotation.</title>
        <authorList>
            <consortium name="The Broad Institute Genomics Platform"/>
            <consortium name="The Broad Institute Genome Sequencing Center for Infectious Disease"/>
            <person name="Wu L."/>
            <person name="Ma J."/>
        </authorList>
    </citation>
    <scope>NUCLEOTIDE SEQUENCE [LARGE SCALE GENOMIC DNA]</scope>
    <source>
        <strain evidence="2">JCM 16929</strain>
    </source>
</reference>
<keyword evidence="2" id="KW-1185">Reference proteome</keyword>
<dbReference type="Proteomes" id="UP001501490">
    <property type="component" value="Unassembled WGS sequence"/>
</dbReference>
<dbReference type="EMBL" id="BAABAB010000036">
    <property type="protein sequence ID" value="GAA3634560.1"/>
    <property type="molecule type" value="Genomic_DNA"/>
</dbReference>
<gene>
    <name evidence="1" type="ORF">GCM10022236_41440</name>
</gene>
<name>A0ABP7AKW9_9ACTN</name>
<evidence type="ECO:0000313" key="2">
    <source>
        <dbReference type="Proteomes" id="UP001501490"/>
    </source>
</evidence>
<accession>A0ABP7AKW9</accession>
<dbReference type="RefSeq" id="WP_344808172.1">
    <property type="nucleotide sequence ID" value="NZ_BAABAB010000036.1"/>
</dbReference>